<accession>A0ABT7SZE4</accession>
<reference evidence="2 3" key="1">
    <citation type="submission" date="2023-06" db="EMBL/GenBank/DDBJ databases">
        <title>Alteromonas sp. ASW11-36 isolated from intertidal sand.</title>
        <authorList>
            <person name="Li Y."/>
        </authorList>
    </citation>
    <scope>NUCLEOTIDE SEQUENCE [LARGE SCALE GENOMIC DNA]</scope>
    <source>
        <strain evidence="2 3">ASW11-36</strain>
    </source>
</reference>
<evidence type="ECO:0000256" key="1">
    <source>
        <dbReference type="SAM" id="Phobius"/>
    </source>
</evidence>
<keyword evidence="1" id="KW-0472">Membrane</keyword>
<feature type="transmembrane region" description="Helical" evidence="1">
    <location>
        <begin position="86"/>
        <end position="107"/>
    </location>
</feature>
<dbReference type="EMBL" id="JAUCBP010000007">
    <property type="protein sequence ID" value="MDM7860912.1"/>
    <property type="molecule type" value="Genomic_DNA"/>
</dbReference>
<evidence type="ECO:0000313" key="2">
    <source>
        <dbReference type="EMBL" id="MDM7860912.1"/>
    </source>
</evidence>
<comment type="caution">
    <text evidence="2">The sequence shown here is derived from an EMBL/GenBank/DDBJ whole genome shotgun (WGS) entry which is preliminary data.</text>
</comment>
<keyword evidence="1" id="KW-1133">Transmembrane helix</keyword>
<feature type="transmembrane region" description="Helical" evidence="1">
    <location>
        <begin position="119"/>
        <end position="139"/>
    </location>
</feature>
<protein>
    <submittedName>
        <fullName evidence="2">Uncharacterized protein</fullName>
    </submittedName>
</protein>
<evidence type="ECO:0000313" key="3">
    <source>
        <dbReference type="Proteomes" id="UP001234343"/>
    </source>
</evidence>
<sequence>MQELTPNYIIAVAEQLSFVSAFLGGISTTILVTIVVFTSPKKSVSWIVSTSTLAACSLLIAVVASWRLTILLHPEIPITVNESVIMILWAGMLIGYGLGFLSLLVSIGLSGWMRSKKSGIITTCIASVAVVFFVVATPFGL</sequence>
<feature type="transmembrane region" description="Helical" evidence="1">
    <location>
        <begin position="16"/>
        <end position="37"/>
    </location>
</feature>
<organism evidence="2 3">
    <name type="scientific">Alteromonas arenosi</name>
    <dbReference type="NCBI Taxonomy" id="3055817"/>
    <lineage>
        <taxon>Bacteria</taxon>
        <taxon>Pseudomonadati</taxon>
        <taxon>Pseudomonadota</taxon>
        <taxon>Gammaproteobacteria</taxon>
        <taxon>Alteromonadales</taxon>
        <taxon>Alteromonadaceae</taxon>
        <taxon>Alteromonas/Salinimonas group</taxon>
        <taxon>Alteromonas</taxon>
    </lineage>
</organism>
<proteinExistence type="predicted"/>
<dbReference type="RefSeq" id="WP_289365197.1">
    <property type="nucleotide sequence ID" value="NZ_JAUCBP010000007.1"/>
</dbReference>
<keyword evidence="3" id="KW-1185">Reference proteome</keyword>
<gene>
    <name evidence="2" type="ORF">QTP81_09920</name>
</gene>
<name>A0ABT7SZE4_9ALTE</name>
<dbReference type="Proteomes" id="UP001234343">
    <property type="component" value="Unassembled WGS sequence"/>
</dbReference>
<keyword evidence="1" id="KW-0812">Transmembrane</keyword>
<feature type="transmembrane region" description="Helical" evidence="1">
    <location>
        <begin position="44"/>
        <end position="66"/>
    </location>
</feature>